<dbReference type="Proteomes" id="UP000552644">
    <property type="component" value="Unassembled WGS sequence"/>
</dbReference>
<sequence>MGIARLLLAALAVLALIALVVIGVRSLSGALSGGAPAPTPTEAPSPVPSATEATEEPVPTVLVRCVRERCPTVFLRVAGGDVLINREMDDGEQVRSFEDRLDVVLADSASVSVLVNGEERPPGSPGERQEFTVSRD</sequence>
<comment type="caution">
    <text evidence="2">The sequence shown here is derived from an EMBL/GenBank/DDBJ whole genome shotgun (WGS) entry which is preliminary data.</text>
</comment>
<feature type="region of interest" description="Disordered" evidence="1">
    <location>
        <begin position="32"/>
        <end position="57"/>
    </location>
</feature>
<accession>A0A7W7QG80</accession>
<evidence type="ECO:0008006" key="4">
    <source>
        <dbReference type="Google" id="ProtNLM"/>
    </source>
</evidence>
<dbReference type="AlphaFoldDB" id="A0A7W7QG80"/>
<organism evidence="2 3">
    <name type="scientific">Streptosporangium saharense</name>
    <dbReference type="NCBI Taxonomy" id="1706840"/>
    <lineage>
        <taxon>Bacteria</taxon>
        <taxon>Bacillati</taxon>
        <taxon>Actinomycetota</taxon>
        <taxon>Actinomycetes</taxon>
        <taxon>Streptosporangiales</taxon>
        <taxon>Streptosporangiaceae</taxon>
        <taxon>Streptosporangium</taxon>
    </lineage>
</organism>
<reference evidence="2 3" key="1">
    <citation type="submission" date="2020-08" db="EMBL/GenBank/DDBJ databases">
        <title>Genomic Encyclopedia of Type Strains, Phase III (KMG-III): the genomes of soil and plant-associated and newly described type strains.</title>
        <authorList>
            <person name="Whitman W."/>
        </authorList>
    </citation>
    <scope>NUCLEOTIDE SEQUENCE [LARGE SCALE GENOMIC DNA]</scope>
    <source>
        <strain evidence="2 3">CECT 8840</strain>
    </source>
</reference>
<evidence type="ECO:0000313" key="2">
    <source>
        <dbReference type="EMBL" id="MBB4913000.1"/>
    </source>
</evidence>
<evidence type="ECO:0000256" key="1">
    <source>
        <dbReference type="SAM" id="MobiDB-lite"/>
    </source>
</evidence>
<name>A0A7W7QG80_9ACTN</name>
<feature type="region of interest" description="Disordered" evidence="1">
    <location>
        <begin position="115"/>
        <end position="136"/>
    </location>
</feature>
<evidence type="ECO:0000313" key="3">
    <source>
        <dbReference type="Proteomes" id="UP000552644"/>
    </source>
</evidence>
<gene>
    <name evidence="2" type="ORF">FHS44_000072</name>
</gene>
<dbReference type="EMBL" id="JACHJP010000001">
    <property type="protein sequence ID" value="MBB4913000.1"/>
    <property type="molecule type" value="Genomic_DNA"/>
</dbReference>
<feature type="compositionally biased region" description="Pro residues" evidence="1">
    <location>
        <begin position="37"/>
        <end position="47"/>
    </location>
</feature>
<protein>
    <recommendedName>
        <fullName evidence="4">DUF4115 domain-containing protein</fullName>
    </recommendedName>
</protein>
<dbReference type="RefSeq" id="WP_184711834.1">
    <property type="nucleotide sequence ID" value="NZ_JACHJP010000001.1"/>
</dbReference>
<keyword evidence="3" id="KW-1185">Reference proteome</keyword>
<proteinExistence type="predicted"/>
<feature type="compositionally biased region" description="Basic and acidic residues" evidence="1">
    <location>
        <begin position="117"/>
        <end position="136"/>
    </location>
</feature>